<reference evidence="2 3" key="1">
    <citation type="submission" date="2016-12" db="EMBL/GenBank/DDBJ databases">
        <title>Study of bacterial adaptation to deep sea.</title>
        <authorList>
            <person name="Song J."/>
            <person name="Yoshizawa S."/>
            <person name="Kogure K."/>
        </authorList>
    </citation>
    <scope>NUCLEOTIDE SEQUENCE [LARGE SCALE GENOMIC DNA]</scope>
    <source>
        <strain evidence="2 3">SAORIC-165</strain>
    </source>
</reference>
<accession>A0A2S7TXZ7</accession>
<dbReference type="InterPro" id="IPR045865">
    <property type="entry name" value="ACT-like_dom_sf"/>
</dbReference>
<dbReference type="RefSeq" id="WP_129589511.1">
    <property type="nucleotide sequence ID" value="NZ_MQWA01000001.1"/>
</dbReference>
<evidence type="ECO:0000313" key="3">
    <source>
        <dbReference type="Proteomes" id="UP000239907"/>
    </source>
</evidence>
<evidence type="ECO:0000259" key="1">
    <source>
        <dbReference type="PROSITE" id="PS51671"/>
    </source>
</evidence>
<comment type="caution">
    <text evidence="2">The sequence shown here is derived from an EMBL/GenBank/DDBJ whole genome shotgun (WGS) entry which is preliminary data.</text>
</comment>
<dbReference type="AlphaFoldDB" id="A0A2S7TXZ7"/>
<dbReference type="Proteomes" id="UP000239907">
    <property type="component" value="Unassembled WGS sequence"/>
</dbReference>
<protein>
    <recommendedName>
        <fullName evidence="1">ACT domain-containing protein</fullName>
    </recommendedName>
</protein>
<dbReference type="PROSITE" id="PS51671">
    <property type="entry name" value="ACT"/>
    <property type="match status" value="1"/>
</dbReference>
<keyword evidence="3" id="KW-1185">Reference proteome</keyword>
<name>A0A2S7TXZ7_9BACT</name>
<dbReference type="EMBL" id="MQWA01000001">
    <property type="protein sequence ID" value="PQJ27091.1"/>
    <property type="molecule type" value="Genomic_DNA"/>
</dbReference>
<evidence type="ECO:0000313" key="2">
    <source>
        <dbReference type="EMBL" id="PQJ27091.1"/>
    </source>
</evidence>
<sequence>MIQKDTYDSSKHLKKKRNFLQKDTTEGGLPFPVQAFVNNQASQQFTAIEVQALDRIGLLHDIFLNIGKCGLATVHARICTEKGAAMDTIYVSNMDGSKVTDPEMISHLEHTIQRLVGFEHAD</sequence>
<dbReference type="OrthoDB" id="9758038at2"/>
<dbReference type="Pfam" id="PF24931">
    <property type="entry name" value="ACT_ACR9_3rd"/>
    <property type="match status" value="1"/>
</dbReference>
<dbReference type="SUPFAM" id="SSF55021">
    <property type="entry name" value="ACT-like"/>
    <property type="match status" value="1"/>
</dbReference>
<proteinExistence type="predicted"/>
<feature type="domain" description="ACT" evidence="1">
    <location>
        <begin position="47"/>
        <end position="122"/>
    </location>
</feature>
<gene>
    <name evidence="2" type="ORF">BSZ32_00280</name>
</gene>
<organism evidence="2 3">
    <name type="scientific">Rubritalea profundi</name>
    <dbReference type="NCBI Taxonomy" id="1658618"/>
    <lineage>
        <taxon>Bacteria</taxon>
        <taxon>Pseudomonadati</taxon>
        <taxon>Verrucomicrobiota</taxon>
        <taxon>Verrucomicrobiia</taxon>
        <taxon>Verrucomicrobiales</taxon>
        <taxon>Rubritaleaceae</taxon>
        <taxon>Rubritalea</taxon>
    </lineage>
</organism>
<dbReference type="InterPro" id="IPR002912">
    <property type="entry name" value="ACT_dom"/>
</dbReference>